<feature type="transmembrane region" description="Helical" evidence="2">
    <location>
        <begin position="114"/>
        <end position="133"/>
    </location>
</feature>
<evidence type="ECO:0000256" key="1">
    <source>
        <dbReference type="SAM" id="MobiDB-lite"/>
    </source>
</evidence>
<evidence type="ECO:0000256" key="2">
    <source>
        <dbReference type="SAM" id="Phobius"/>
    </source>
</evidence>
<comment type="caution">
    <text evidence="3">The sequence shown here is derived from an EMBL/GenBank/DDBJ whole genome shotgun (WGS) entry which is preliminary data.</text>
</comment>
<keyword evidence="2" id="KW-0472">Membrane</keyword>
<protein>
    <recommendedName>
        <fullName evidence="5">Transmembrane protein</fullName>
    </recommendedName>
</protein>
<feature type="transmembrane region" description="Helical" evidence="2">
    <location>
        <begin position="5"/>
        <end position="24"/>
    </location>
</feature>
<reference evidence="3 4" key="1">
    <citation type="submission" date="2023-01" db="EMBL/GenBank/DDBJ databases">
        <title>Minimal conservation of predation-associated metabolite biosynthetic gene clusters underscores biosynthetic potential of Myxococcota including descriptions for ten novel species: Archangium lansinium sp. nov., Myxococcus landrumus sp. nov., Nannocystis bai.</title>
        <authorList>
            <person name="Ahearne A."/>
            <person name="Stevens C."/>
            <person name="Dowd S."/>
        </authorList>
    </citation>
    <scope>NUCLEOTIDE SEQUENCE [LARGE SCALE GENOMIC DNA]</scope>
    <source>
        <strain evidence="3 4">WIWO2</strain>
    </source>
</reference>
<feature type="region of interest" description="Disordered" evidence="1">
    <location>
        <begin position="167"/>
        <end position="186"/>
    </location>
</feature>
<evidence type="ECO:0008006" key="5">
    <source>
        <dbReference type="Google" id="ProtNLM"/>
    </source>
</evidence>
<keyword evidence="2" id="KW-0812">Transmembrane</keyword>
<name>A0ABT5BYB7_9BACT</name>
<accession>A0ABT5BYB7</accession>
<organism evidence="3 4">
    <name type="scientific">Sorangium atrum</name>
    <dbReference type="NCBI Taxonomy" id="2995308"/>
    <lineage>
        <taxon>Bacteria</taxon>
        <taxon>Pseudomonadati</taxon>
        <taxon>Myxococcota</taxon>
        <taxon>Polyangia</taxon>
        <taxon>Polyangiales</taxon>
        <taxon>Polyangiaceae</taxon>
        <taxon>Sorangium</taxon>
    </lineage>
</organism>
<dbReference type="RefSeq" id="WP_272096091.1">
    <property type="nucleotide sequence ID" value="NZ_JAQNDK010000002.1"/>
</dbReference>
<feature type="region of interest" description="Disordered" evidence="1">
    <location>
        <begin position="137"/>
        <end position="158"/>
    </location>
</feature>
<evidence type="ECO:0000313" key="4">
    <source>
        <dbReference type="Proteomes" id="UP001217485"/>
    </source>
</evidence>
<keyword evidence="4" id="KW-1185">Reference proteome</keyword>
<dbReference type="Proteomes" id="UP001217485">
    <property type="component" value="Unassembled WGS sequence"/>
</dbReference>
<dbReference type="EMBL" id="JAQNDK010000002">
    <property type="protein sequence ID" value="MDC0679145.1"/>
    <property type="molecule type" value="Genomic_DNA"/>
</dbReference>
<gene>
    <name evidence="3" type="ORF">POL72_15485</name>
</gene>
<keyword evidence="2" id="KW-1133">Transmembrane helix</keyword>
<feature type="transmembrane region" description="Helical" evidence="2">
    <location>
        <begin position="30"/>
        <end position="52"/>
    </location>
</feature>
<evidence type="ECO:0000313" key="3">
    <source>
        <dbReference type="EMBL" id="MDC0679145.1"/>
    </source>
</evidence>
<sequence length="186" mass="18529">MLGRLILGVVKGLIVGGLLGFALAKLGFAAPVAIIAYVAAALAGVLVGLIAGKPIWAKDAKIEAGMKAFVGALLGAGLMYAARRWLTVPVPVPLGELGGANLSLGEAAGSTGTFGGLAITSLAAIAALLGGFYEADNDPSDEEKPGAKPAVKAAAGGNNKRIAASAAADELDDDLEVEPEKKRAKK</sequence>
<feature type="compositionally biased region" description="Low complexity" evidence="1">
    <location>
        <begin position="147"/>
        <end position="158"/>
    </location>
</feature>
<feature type="transmembrane region" description="Helical" evidence="2">
    <location>
        <begin position="64"/>
        <end position="82"/>
    </location>
</feature>
<proteinExistence type="predicted"/>